<dbReference type="InterPro" id="IPR001810">
    <property type="entry name" value="F-box_dom"/>
</dbReference>
<organism evidence="2 3">
    <name type="scientific">Sphagnum troendelagicum</name>
    <dbReference type="NCBI Taxonomy" id="128251"/>
    <lineage>
        <taxon>Eukaryota</taxon>
        <taxon>Viridiplantae</taxon>
        <taxon>Streptophyta</taxon>
        <taxon>Embryophyta</taxon>
        <taxon>Bryophyta</taxon>
        <taxon>Sphagnophytina</taxon>
        <taxon>Sphagnopsida</taxon>
        <taxon>Sphagnales</taxon>
        <taxon>Sphagnaceae</taxon>
        <taxon>Sphagnum</taxon>
    </lineage>
</organism>
<dbReference type="EMBL" id="OZ019897">
    <property type="protein sequence ID" value="CAK9225288.1"/>
    <property type="molecule type" value="Genomic_DNA"/>
</dbReference>
<evidence type="ECO:0000313" key="3">
    <source>
        <dbReference type="Proteomes" id="UP001497512"/>
    </source>
</evidence>
<dbReference type="PANTHER" id="PTHR48155">
    <property type="entry name" value="OS09G0497600 PROTEIN"/>
    <property type="match status" value="1"/>
</dbReference>
<evidence type="ECO:0000313" key="2">
    <source>
        <dbReference type="EMBL" id="CAK9225288.1"/>
    </source>
</evidence>
<dbReference type="Pfam" id="PF00646">
    <property type="entry name" value="F-box"/>
    <property type="match status" value="1"/>
</dbReference>
<proteinExistence type="predicted"/>
<reference evidence="2" key="1">
    <citation type="submission" date="2024-02" db="EMBL/GenBank/DDBJ databases">
        <authorList>
            <consortium name="ELIXIR-Norway"/>
            <consortium name="Elixir Norway"/>
        </authorList>
    </citation>
    <scope>NUCLEOTIDE SEQUENCE</scope>
</reference>
<feature type="domain" description="F-box" evidence="1">
    <location>
        <begin position="109"/>
        <end position="149"/>
    </location>
</feature>
<evidence type="ECO:0000259" key="1">
    <source>
        <dbReference type="Pfam" id="PF00646"/>
    </source>
</evidence>
<sequence length="336" mass="38223">MAEQEKTQALVRSRDKKLLLVANKYHLCGFDDQASASGPGQWRGLEIGSCEEEAASSAGSEAACQIEETRISTGKELKFTIQQQQQQWCFPQGLEEHEQEQEQEKDFFDLLPDHLMIEILVRVDTPNWPMLACVHRRWAAMFRGDGLWQTALTKRWPHAGSAKRWPGPISRGSSKRRYTALHASDSLLTSNSAGGENACGNVVDEVVGHVYLFLKEKLELAAPSCSYGLLHGTMIDQFLACGKKSDEAHDLASQIWVVVLGNLEESESTFHLLMRIAEEWEVFLPYPYSKSHAVQWRLFERLFTDFRDCLSQFDYFHVLSQAKHKFELIPPAWLGY</sequence>
<dbReference type="Proteomes" id="UP001497512">
    <property type="component" value="Chromosome 5"/>
</dbReference>
<dbReference type="PANTHER" id="PTHR48155:SF1">
    <property type="entry name" value="F-BOX DOMAIN-CONTAINING PROTEIN"/>
    <property type="match status" value="1"/>
</dbReference>
<name>A0ABP0UQS7_9BRYO</name>
<dbReference type="Gene3D" id="1.20.1280.50">
    <property type="match status" value="1"/>
</dbReference>
<gene>
    <name evidence="2" type="ORF">CSSPTR1EN2_LOCUS17402</name>
</gene>
<accession>A0ABP0UQS7</accession>
<protein>
    <recommendedName>
        <fullName evidence="1">F-box domain-containing protein</fullName>
    </recommendedName>
</protein>
<dbReference type="SUPFAM" id="SSF81383">
    <property type="entry name" value="F-box domain"/>
    <property type="match status" value="1"/>
</dbReference>
<keyword evidence="3" id="KW-1185">Reference proteome</keyword>
<dbReference type="InterPro" id="IPR036047">
    <property type="entry name" value="F-box-like_dom_sf"/>
</dbReference>